<evidence type="ECO:0000256" key="2">
    <source>
        <dbReference type="PROSITE-ProRule" id="PRU00176"/>
    </source>
</evidence>
<dbReference type="GO" id="GO:0003723">
    <property type="term" value="F:RNA binding"/>
    <property type="evidence" value="ECO:0007669"/>
    <property type="project" value="UniProtKB-UniRule"/>
</dbReference>
<dbReference type="InterPro" id="IPR000504">
    <property type="entry name" value="RRM_dom"/>
</dbReference>
<dbReference type="PROSITE" id="PS50102">
    <property type="entry name" value="RRM"/>
    <property type="match status" value="3"/>
</dbReference>
<feature type="region of interest" description="Disordered" evidence="3">
    <location>
        <begin position="146"/>
        <end position="187"/>
    </location>
</feature>
<dbReference type="EMBL" id="KZ819286">
    <property type="protein sequence ID" value="PWO00022.1"/>
    <property type="molecule type" value="Genomic_DNA"/>
</dbReference>
<feature type="compositionally biased region" description="Low complexity" evidence="3">
    <location>
        <begin position="146"/>
        <end position="158"/>
    </location>
</feature>
<feature type="region of interest" description="Disordered" evidence="3">
    <location>
        <begin position="416"/>
        <end position="450"/>
    </location>
</feature>
<protein>
    <submittedName>
        <fullName evidence="5">RNA-binding domain-containing protein</fullName>
    </submittedName>
</protein>
<feature type="compositionally biased region" description="Low complexity" evidence="3">
    <location>
        <begin position="101"/>
        <end position="111"/>
    </location>
</feature>
<evidence type="ECO:0000256" key="3">
    <source>
        <dbReference type="SAM" id="MobiDB-lite"/>
    </source>
</evidence>
<dbReference type="Pfam" id="PF00076">
    <property type="entry name" value="RRM_1"/>
    <property type="match status" value="3"/>
</dbReference>
<dbReference type="InterPro" id="IPR012677">
    <property type="entry name" value="Nucleotide-bd_a/b_plait_sf"/>
</dbReference>
<organism evidence="5 6">
    <name type="scientific">Tilletiopsis washingtonensis</name>
    <dbReference type="NCBI Taxonomy" id="58919"/>
    <lineage>
        <taxon>Eukaryota</taxon>
        <taxon>Fungi</taxon>
        <taxon>Dikarya</taxon>
        <taxon>Basidiomycota</taxon>
        <taxon>Ustilaginomycotina</taxon>
        <taxon>Exobasidiomycetes</taxon>
        <taxon>Entylomatales</taxon>
        <taxon>Entylomatales incertae sedis</taxon>
        <taxon>Tilletiopsis</taxon>
    </lineage>
</organism>
<reference evidence="5 6" key="1">
    <citation type="journal article" date="2018" name="Mol. Biol. Evol.">
        <title>Broad Genomic Sampling Reveals a Smut Pathogenic Ancestry of the Fungal Clade Ustilaginomycotina.</title>
        <authorList>
            <person name="Kijpornyongpan T."/>
            <person name="Mondo S.J."/>
            <person name="Barry K."/>
            <person name="Sandor L."/>
            <person name="Lee J."/>
            <person name="Lipzen A."/>
            <person name="Pangilinan J."/>
            <person name="LaButti K."/>
            <person name="Hainaut M."/>
            <person name="Henrissat B."/>
            <person name="Grigoriev I.V."/>
            <person name="Spatafora J.W."/>
            <person name="Aime M.C."/>
        </authorList>
    </citation>
    <scope>NUCLEOTIDE SEQUENCE [LARGE SCALE GENOMIC DNA]</scope>
    <source>
        <strain evidence="5 6">MCA 4186</strain>
    </source>
</reference>
<dbReference type="SMART" id="SM00360">
    <property type="entry name" value="RRM"/>
    <property type="match status" value="3"/>
</dbReference>
<feature type="compositionally biased region" description="Low complexity" evidence="3">
    <location>
        <begin position="173"/>
        <end position="187"/>
    </location>
</feature>
<gene>
    <name evidence="5" type="ORF">FA09DRAFT_202431</name>
</gene>
<dbReference type="PANTHER" id="PTHR48027">
    <property type="entry name" value="HETEROGENEOUS NUCLEAR RIBONUCLEOPROTEIN 87F-RELATED"/>
    <property type="match status" value="1"/>
</dbReference>
<keyword evidence="1 2" id="KW-0694">RNA-binding</keyword>
<evidence type="ECO:0000256" key="1">
    <source>
        <dbReference type="ARBA" id="ARBA00022884"/>
    </source>
</evidence>
<dbReference type="GeneID" id="37266992"/>
<feature type="compositionally biased region" description="Low complexity" evidence="3">
    <location>
        <begin position="420"/>
        <end position="450"/>
    </location>
</feature>
<accession>A0A316ZER8</accession>
<keyword evidence="6" id="KW-1185">Reference proteome</keyword>
<dbReference type="InterPro" id="IPR035979">
    <property type="entry name" value="RBD_domain_sf"/>
</dbReference>
<evidence type="ECO:0000313" key="5">
    <source>
        <dbReference type="EMBL" id="PWO00022.1"/>
    </source>
</evidence>
<feature type="domain" description="RRM" evidence="4">
    <location>
        <begin position="193"/>
        <end position="289"/>
    </location>
</feature>
<feature type="region of interest" description="Disordered" evidence="3">
    <location>
        <begin position="482"/>
        <end position="545"/>
    </location>
</feature>
<sequence length="545" mass="57712">MSVTQPQGVVSFLPPGETPQQPLIHVSGLHPRVSEAMLEDIFSVAGAVVNVQFLAGREGARAALVRYADLRSAGAAMRILSQRQVFEQQLRLKWANLIPHAGAGHSPAGGPTEPAPGRPQSEPYENLSLSPRVEQHRSLSFMASNTTTATTTNSSQSSGLLAPGPSAFVSGEASPSSAPTTAPTEGEAASVGHQVFVGDLSRDVNDAALANAFASFASLSEARVMVRPAADVGQQSTLTPWRKWDAASGKSRGYGFLAFRERHDAEQAIAVMNGELLGSRAIRVNWANEKAAPVQAAPGDSPSAVQPSSSGGMGMPPTAGASSGPPLSYETVFAAAPPTNATIYVGNLAPNTSASDLSILFAAYGQVLEIRMQSDRGFAFLKLDTHENATHAIVGLGGHPLHGRLIKTGWGKDRQDAAMRRAGAPAAASAPMLQPPQLQQQQSQQQQQEHYMMPQQMYGVMHPVHYGFSVYPGAMDMGSMQPMHPQSAMQGAVQGASSQMGLAQPAQQQQPQQQAMYGYPPASSAAQQSPHQQPQQHRQHQPRPW</sequence>
<proteinExistence type="predicted"/>
<dbReference type="InterPro" id="IPR052462">
    <property type="entry name" value="SLIRP/GR-RBP-like"/>
</dbReference>
<feature type="compositionally biased region" description="Low complexity" evidence="3">
    <location>
        <begin position="499"/>
        <end position="536"/>
    </location>
</feature>
<feature type="region of interest" description="Disordered" evidence="3">
    <location>
        <begin position="292"/>
        <end position="323"/>
    </location>
</feature>
<dbReference type="OrthoDB" id="8093034at2759"/>
<dbReference type="Gene3D" id="3.30.70.330">
    <property type="match status" value="3"/>
</dbReference>
<dbReference type="STRING" id="58919.A0A316ZER8"/>
<dbReference type="Proteomes" id="UP000245946">
    <property type="component" value="Unassembled WGS sequence"/>
</dbReference>
<dbReference type="AlphaFoldDB" id="A0A316ZER8"/>
<evidence type="ECO:0000313" key="6">
    <source>
        <dbReference type="Proteomes" id="UP000245946"/>
    </source>
</evidence>
<dbReference type="RefSeq" id="XP_025600300.1">
    <property type="nucleotide sequence ID" value="XM_025739446.1"/>
</dbReference>
<name>A0A316ZER8_9BASI</name>
<feature type="domain" description="RRM" evidence="4">
    <location>
        <begin position="22"/>
        <end position="97"/>
    </location>
</feature>
<evidence type="ECO:0000259" key="4">
    <source>
        <dbReference type="PROSITE" id="PS50102"/>
    </source>
</evidence>
<dbReference type="SUPFAM" id="SSF54928">
    <property type="entry name" value="RNA-binding domain, RBD"/>
    <property type="match status" value="3"/>
</dbReference>
<feature type="domain" description="RRM" evidence="4">
    <location>
        <begin position="341"/>
        <end position="413"/>
    </location>
</feature>
<feature type="region of interest" description="Disordered" evidence="3">
    <location>
        <begin position="101"/>
        <end position="130"/>
    </location>
</feature>